<dbReference type="OrthoDB" id="3781289at2759"/>
<organism evidence="2 3">
    <name type="scientific">Clathrospora elynae</name>
    <dbReference type="NCBI Taxonomy" id="706981"/>
    <lineage>
        <taxon>Eukaryota</taxon>
        <taxon>Fungi</taxon>
        <taxon>Dikarya</taxon>
        <taxon>Ascomycota</taxon>
        <taxon>Pezizomycotina</taxon>
        <taxon>Dothideomycetes</taxon>
        <taxon>Pleosporomycetidae</taxon>
        <taxon>Pleosporales</taxon>
        <taxon>Diademaceae</taxon>
        <taxon>Clathrospora</taxon>
    </lineage>
</organism>
<name>A0A6A5SL60_9PLEO</name>
<dbReference type="EMBL" id="ML976048">
    <property type="protein sequence ID" value="KAF1941385.1"/>
    <property type="molecule type" value="Genomic_DNA"/>
</dbReference>
<dbReference type="AlphaFoldDB" id="A0A6A5SL60"/>
<gene>
    <name evidence="2" type="ORF">EJ02DRAFT_455192</name>
</gene>
<dbReference type="Proteomes" id="UP000800038">
    <property type="component" value="Unassembled WGS sequence"/>
</dbReference>
<protein>
    <submittedName>
        <fullName evidence="2">Uncharacterized protein</fullName>
    </submittedName>
</protein>
<accession>A0A6A5SL60</accession>
<keyword evidence="3" id="KW-1185">Reference proteome</keyword>
<reference evidence="2" key="1">
    <citation type="journal article" date="2020" name="Stud. Mycol.">
        <title>101 Dothideomycetes genomes: a test case for predicting lifestyles and emergence of pathogens.</title>
        <authorList>
            <person name="Haridas S."/>
            <person name="Albert R."/>
            <person name="Binder M."/>
            <person name="Bloem J."/>
            <person name="Labutti K."/>
            <person name="Salamov A."/>
            <person name="Andreopoulos B."/>
            <person name="Baker S."/>
            <person name="Barry K."/>
            <person name="Bills G."/>
            <person name="Bluhm B."/>
            <person name="Cannon C."/>
            <person name="Castanera R."/>
            <person name="Culley D."/>
            <person name="Daum C."/>
            <person name="Ezra D."/>
            <person name="Gonzalez J."/>
            <person name="Henrissat B."/>
            <person name="Kuo A."/>
            <person name="Liang C."/>
            <person name="Lipzen A."/>
            <person name="Lutzoni F."/>
            <person name="Magnuson J."/>
            <person name="Mondo S."/>
            <person name="Nolan M."/>
            <person name="Ohm R."/>
            <person name="Pangilinan J."/>
            <person name="Park H.-J."/>
            <person name="Ramirez L."/>
            <person name="Alfaro M."/>
            <person name="Sun H."/>
            <person name="Tritt A."/>
            <person name="Yoshinaga Y."/>
            <person name="Zwiers L.-H."/>
            <person name="Turgeon B."/>
            <person name="Goodwin S."/>
            <person name="Spatafora J."/>
            <person name="Crous P."/>
            <person name="Grigoriev I."/>
        </authorList>
    </citation>
    <scope>NUCLEOTIDE SEQUENCE</scope>
    <source>
        <strain evidence="2">CBS 161.51</strain>
    </source>
</reference>
<evidence type="ECO:0000256" key="1">
    <source>
        <dbReference type="SAM" id="MobiDB-lite"/>
    </source>
</evidence>
<evidence type="ECO:0000313" key="2">
    <source>
        <dbReference type="EMBL" id="KAF1941385.1"/>
    </source>
</evidence>
<proteinExistence type="predicted"/>
<sequence>MRKKSFLKLFGVHKTRSRDTDEAVEPSEPSYRKDRDIQSTPDWTSHDPKACWGKETTTSDSLTAYLPHTLITSNLGCWHHTFRLRFNRFLAEDPTIAVFSVEQWAPVSNAWRSEPGRSCCNLRADRQRPKLFPRARSQCTATVIVGCGLQYTISHWAIRHWNAEARLLLVDWAELYDSYFAREKSRKDKKRVNEMVQRYGNMEESTFRKVTGNIWGAYDDAPAQDETASTCRYKVRGFENGLNLKKERWSACELNMRLKRLVEVLRGAVRRRKVSAHSSGYSRLG</sequence>
<feature type="region of interest" description="Disordered" evidence="1">
    <location>
        <begin position="13"/>
        <end position="49"/>
    </location>
</feature>
<evidence type="ECO:0000313" key="3">
    <source>
        <dbReference type="Proteomes" id="UP000800038"/>
    </source>
</evidence>